<dbReference type="HOGENOM" id="CLU_127830_0_0_1"/>
<dbReference type="OMA" id="YFFRRYQ"/>
<organism evidence="2 3">
    <name type="scientific">Pestalotiopsis fici (strain W106-1 / CGMCC3.15140)</name>
    <dbReference type="NCBI Taxonomy" id="1229662"/>
    <lineage>
        <taxon>Eukaryota</taxon>
        <taxon>Fungi</taxon>
        <taxon>Dikarya</taxon>
        <taxon>Ascomycota</taxon>
        <taxon>Pezizomycotina</taxon>
        <taxon>Sordariomycetes</taxon>
        <taxon>Xylariomycetidae</taxon>
        <taxon>Amphisphaeriales</taxon>
        <taxon>Sporocadaceae</taxon>
        <taxon>Pestalotiopsis</taxon>
    </lineage>
</organism>
<evidence type="ECO:0000313" key="3">
    <source>
        <dbReference type="Proteomes" id="UP000030651"/>
    </source>
</evidence>
<reference evidence="3" key="1">
    <citation type="journal article" date="2015" name="BMC Genomics">
        <title>Genomic and transcriptomic analysis of the endophytic fungus Pestalotiopsis fici reveals its lifestyle and high potential for synthesis of natural products.</title>
        <authorList>
            <person name="Wang X."/>
            <person name="Zhang X."/>
            <person name="Liu L."/>
            <person name="Xiang M."/>
            <person name="Wang W."/>
            <person name="Sun X."/>
            <person name="Che Y."/>
            <person name="Guo L."/>
            <person name="Liu G."/>
            <person name="Guo L."/>
            <person name="Wang C."/>
            <person name="Yin W.B."/>
            <person name="Stadler M."/>
            <person name="Zhang X."/>
            <person name="Liu X."/>
        </authorList>
    </citation>
    <scope>NUCLEOTIDE SEQUENCE [LARGE SCALE GENOMIC DNA]</scope>
    <source>
        <strain evidence="3">W106-1 / CGMCC3.15140</strain>
    </source>
</reference>
<evidence type="ECO:0000313" key="2">
    <source>
        <dbReference type="EMBL" id="ETS80994.1"/>
    </source>
</evidence>
<dbReference type="AlphaFoldDB" id="W3X4Q9"/>
<accession>W3X4Q9</accession>
<feature type="region of interest" description="Disordered" evidence="1">
    <location>
        <begin position="1"/>
        <end position="36"/>
    </location>
</feature>
<name>W3X4Q9_PESFW</name>
<evidence type="ECO:0000256" key="1">
    <source>
        <dbReference type="SAM" id="MobiDB-lite"/>
    </source>
</evidence>
<dbReference type="KEGG" id="pfy:PFICI_05996"/>
<dbReference type="eggNOG" id="ENOG502RJJB">
    <property type="taxonomic scope" value="Eukaryota"/>
</dbReference>
<sequence>MADFEAGLFSISISDGDDSAPEAAEPSKSTAKVPGSARIAQSEDEFQAVKQGYRVKVENGELWKDITLPLGDKVTKPEVQALLHAVEELYFFKRYDEGVVFVRRLLDGEEGSSGGLEADTVKLLRYYQSKCEQRASASG</sequence>
<proteinExistence type="predicted"/>
<dbReference type="Proteomes" id="UP000030651">
    <property type="component" value="Unassembled WGS sequence"/>
</dbReference>
<protein>
    <submittedName>
        <fullName evidence="2">Uncharacterized protein</fullName>
    </submittedName>
</protein>
<gene>
    <name evidence="2" type="ORF">PFICI_05996</name>
</gene>
<dbReference type="GeneID" id="19271009"/>
<dbReference type="EMBL" id="KI912112">
    <property type="protein sequence ID" value="ETS80994.1"/>
    <property type="molecule type" value="Genomic_DNA"/>
</dbReference>
<dbReference type="InParanoid" id="W3X4Q9"/>
<dbReference type="OrthoDB" id="3938544at2759"/>
<keyword evidence="3" id="KW-1185">Reference proteome</keyword>
<dbReference type="RefSeq" id="XP_007832768.1">
    <property type="nucleotide sequence ID" value="XM_007834577.1"/>
</dbReference>